<accession>A0A6J7MMC2</accession>
<protein>
    <submittedName>
        <fullName evidence="2">Unannotated protein</fullName>
    </submittedName>
</protein>
<name>A0A6J7MMC2_9ZZZZ</name>
<organism evidence="2">
    <name type="scientific">freshwater metagenome</name>
    <dbReference type="NCBI Taxonomy" id="449393"/>
    <lineage>
        <taxon>unclassified sequences</taxon>
        <taxon>metagenomes</taxon>
        <taxon>ecological metagenomes</taxon>
    </lineage>
</organism>
<dbReference type="EMBL" id="CAFBON010000031">
    <property type="protein sequence ID" value="CAB4979603.1"/>
    <property type="molecule type" value="Genomic_DNA"/>
</dbReference>
<reference evidence="2" key="1">
    <citation type="submission" date="2020-05" db="EMBL/GenBank/DDBJ databases">
        <authorList>
            <person name="Chiriac C."/>
            <person name="Salcher M."/>
            <person name="Ghai R."/>
            <person name="Kavagutti S V."/>
        </authorList>
    </citation>
    <scope>NUCLEOTIDE SEQUENCE</scope>
</reference>
<gene>
    <name evidence="2" type="ORF">UFOPK3954_00461</name>
</gene>
<evidence type="ECO:0000256" key="1">
    <source>
        <dbReference type="SAM" id="MobiDB-lite"/>
    </source>
</evidence>
<dbReference type="AlphaFoldDB" id="A0A6J7MMC2"/>
<feature type="region of interest" description="Disordered" evidence="1">
    <location>
        <begin position="123"/>
        <end position="150"/>
    </location>
</feature>
<sequence length="165" mass="17293">MDGSRSVRYVRLPGKSALSTSSAPVTRKRSSAARTAFPAAMRSVGVSSTGASIVWVAFCSATGSTTNCLMPLADPEELSAASSRLPTWSGISAVPVKNAIETTICTATRRRLPRVNGQNARIISQTRASPAKRGWSRSRCSDDSPSSITTSATVLQPSAGYVTAR</sequence>
<proteinExistence type="predicted"/>
<evidence type="ECO:0000313" key="2">
    <source>
        <dbReference type="EMBL" id="CAB4979603.1"/>
    </source>
</evidence>